<dbReference type="Proteomes" id="UP000237350">
    <property type="component" value="Unassembled WGS sequence"/>
</dbReference>
<comment type="caution">
    <text evidence="1">The sequence shown here is derived from an EMBL/GenBank/DDBJ whole genome shotgun (WGS) entry which is preliminary data.</text>
</comment>
<dbReference type="AlphaFoldDB" id="A0A2S4K1G2"/>
<name>A0A2S4K1G2_9SPIO</name>
<protein>
    <submittedName>
        <fullName evidence="1">Uncharacterized protein</fullName>
    </submittedName>
</protein>
<evidence type="ECO:0000313" key="1">
    <source>
        <dbReference type="EMBL" id="POR05601.1"/>
    </source>
</evidence>
<sequence length="128" mass="14316">MIERSAKAARYGKANPSDKEMLMTLPFFFQVVIPTTLFNRTAPADLVDGVRDEVKRLFAGAYGGYTETRASGGYVAESGELIAETVYQVSAWSTVPDDQPLRMAVEVIRTRLQQETVLYQIGNRTYIE</sequence>
<dbReference type="EMBL" id="LPWH01000001">
    <property type="protein sequence ID" value="POR05601.1"/>
    <property type="molecule type" value="Genomic_DNA"/>
</dbReference>
<gene>
    <name evidence="1" type="ORF">AU468_00030</name>
</gene>
<reference evidence="2" key="1">
    <citation type="submission" date="2015-12" db="EMBL/GenBank/DDBJ databases">
        <authorList>
            <person name="Lodha T.D."/>
            <person name="Chintalapati S."/>
            <person name="Chintalapati V.R."/>
            <person name="Sravanthi T."/>
        </authorList>
    </citation>
    <scope>NUCLEOTIDE SEQUENCE [LARGE SCALE GENOMIC DNA]</scope>
    <source>
        <strain evidence="2">JC133</strain>
    </source>
</reference>
<evidence type="ECO:0000313" key="2">
    <source>
        <dbReference type="Proteomes" id="UP000237350"/>
    </source>
</evidence>
<keyword evidence="2" id="KW-1185">Reference proteome</keyword>
<proteinExistence type="predicted"/>
<organism evidence="1 2">
    <name type="scientific">Alkalispirochaeta sphaeroplastigenens</name>
    <dbReference type="NCBI Taxonomy" id="1187066"/>
    <lineage>
        <taxon>Bacteria</taxon>
        <taxon>Pseudomonadati</taxon>
        <taxon>Spirochaetota</taxon>
        <taxon>Spirochaetia</taxon>
        <taxon>Spirochaetales</taxon>
        <taxon>Spirochaetaceae</taxon>
        <taxon>Alkalispirochaeta</taxon>
    </lineage>
</organism>
<accession>A0A2S4K1G2</accession>